<evidence type="ECO:0000256" key="16">
    <source>
        <dbReference type="RuleBase" id="RU361169"/>
    </source>
</evidence>
<evidence type="ECO:0000256" key="2">
    <source>
        <dbReference type="ARBA" id="ARBA00008834"/>
    </source>
</evidence>
<dbReference type="AlphaFoldDB" id="A0A9Q8LBG9"/>
<dbReference type="Proteomes" id="UP000756132">
    <property type="component" value="Chromosome 2"/>
</dbReference>
<keyword evidence="8" id="KW-0325">Glycoprotein</keyword>
<evidence type="ECO:0000256" key="7">
    <source>
        <dbReference type="ARBA" id="ARBA00023157"/>
    </source>
</evidence>
<dbReference type="OrthoDB" id="187139at2759"/>
<dbReference type="GeneID" id="71983132"/>
<keyword evidence="9 16" id="KW-0326">Glycosidase</keyword>
<dbReference type="GO" id="GO:0005576">
    <property type="term" value="C:extracellular region"/>
    <property type="evidence" value="ECO:0007669"/>
    <property type="project" value="UniProtKB-SubCell"/>
</dbReference>
<dbReference type="InterPro" id="IPR011050">
    <property type="entry name" value="Pectin_lyase_fold/virulence"/>
</dbReference>
<comment type="function">
    <text evidence="11">Specific in hydrolyzing the terminal glycosidic bond of polygalacturonic acid and oligogalacturonates.</text>
</comment>
<reference evidence="17" key="1">
    <citation type="submission" date="2021-12" db="EMBL/GenBank/DDBJ databases">
        <authorList>
            <person name="Zaccaron A."/>
            <person name="Stergiopoulos I."/>
        </authorList>
    </citation>
    <scope>NUCLEOTIDE SEQUENCE</scope>
    <source>
        <strain evidence="17">Race5_Kim</strain>
    </source>
</reference>
<proteinExistence type="inferred from homology"/>
<evidence type="ECO:0000256" key="15">
    <source>
        <dbReference type="ARBA" id="ARBA00048766"/>
    </source>
</evidence>
<keyword evidence="6 16" id="KW-0378">Hydrolase</keyword>
<evidence type="ECO:0000313" key="18">
    <source>
        <dbReference type="Proteomes" id="UP000756132"/>
    </source>
</evidence>
<accession>A0A9Q8LBG9</accession>
<evidence type="ECO:0000256" key="6">
    <source>
        <dbReference type="ARBA" id="ARBA00022801"/>
    </source>
</evidence>
<dbReference type="EMBL" id="CP090164">
    <property type="protein sequence ID" value="UJO14305.1"/>
    <property type="molecule type" value="Genomic_DNA"/>
</dbReference>
<reference evidence="17" key="2">
    <citation type="journal article" date="2022" name="Microb. Genom.">
        <title>A chromosome-scale genome assembly of the tomato pathogen Cladosporium fulvum reveals a compartmentalized genome architecture and the presence of a dispensable chromosome.</title>
        <authorList>
            <person name="Zaccaron A.Z."/>
            <person name="Chen L.H."/>
            <person name="Samaras A."/>
            <person name="Stergiopoulos I."/>
        </authorList>
    </citation>
    <scope>NUCLEOTIDE SEQUENCE</scope>
    <source>
        <strain evidence="17">Race5_Kim</strain>
    </source>
</reference>
<dbReference type="GO" id="GO:0071555">
    <property type="term" value="P:cell wall organization"/>
    <property type="evidence" value="ECO:0007669"/>
    <property type="project" value="UniProtKB-KW"/>
</dbReference>
<sequence>MSIGSLGKDPAKFVNVSDIYFDDMTMIDTVYGARVKSWVGGQGLVKNVTWNNIRVYNVSFPIFVTQTYLDQSAKEAHNRQNNATVNMEDFAFKDWVGTQAGYQYGDGTCVTDPC</sequence>
<keyword evidence="3" id="KW-0964">Secreted</keyword>
<dbReference type="GO" id="GO:0047911">
    <property type="term" value="F:galacturan 1,4-alpha-galacturonidase activity"/>
    <property type="evidence" value="ECO:0007669"/>
    <property type="project" value="UniProtKB-EC"/>
</dbReference>
<evidence type="ECO:0000256" key="11">
    <source>
        <dbReference type="ARBA" id="ARBA00037312"/>
    </source>
</evidence>
<dbReference type="SUPFAM" id="SSF51126">
    <property type="entry name" value="Pectin lyase-like"/>
    <property type="match status" value="1"/>
</dbReference>
<evidence type="ECO:0000313" key="17">
    <source>
        <dbReference type="EMBL" id="UJO14305.1"/>
    </source>
</evidence>
<evidence type="ECO:0000256" key="8">
    <source>
        <dbReference type="ARBA" id="ARBA00023180"/>
    </source>
</evidence>
<organism evidence="17 18">
    <name type="scientific">Passalora fulva</name>
    <name type="common">Tomato leaf mold</name>
    <name type="synonym">Cladosporium fulvum</name>
    <dbReference type="NCBI Taxonomy" id="5499"/>
    <lineage>
        <taxon>Eukaryota</taxon>
        <taxon>Fungi</taxon>
        <taxon>Dikarya</taxon>
        <taxon>Ascomycota</taxon>
        <taxon>Pezizomycotina</taxon>
        <taxon>Dothideomycetes</taxon>
        <taxon>Dothideomycetidae</taxon>
        <taxon>Mycosphaerellales</taxon>
        <taxon>Mycosphaerellaceae</taxon>
        <taxon>Fulvia</taxon>
    </lineage>
</organism>
<dbReference type="Pfam" id="PF00295">
    <property type="entry name" value="Glyco_hydro_28"/>
    <property type="match status" value="1"/>
</dbReference>
<dbReference type="KEGG" id="ffu:CLAFUR5_03254"/>
<dbReference type="Gene3D" id="2.160.20.10">
    <property type="entry name" value="Single-stranded right-handed beta-helix, Pectin lyase-like"/>
    <property type="match status" value="1"/>
</dbReference>
<gene>
    <name evidence="17" type="ORF">CLAFUR5_03254</name>
</gene>
<comment type="catalytic activity">
    <reaction evidence="15">
        <text>[(1-&gt;4)-alpha-D-galacturonosyl](n) + H2O = alpha-D-galacturonate + [(1-&gt;4)-alpha-D-galacturonosyl](n-1)</text>
        <dbReference type="Rhea" id="RHEA:14117"/>
        <dbReference type="Rhea" id="RHEA-COMP:14570"/>
        <dbReference type="Rhea" id="RHEA-COMP:14572"/>
        <dbReference type="ChEBI" id="CHEBI:15377"/>
        <dbReference type="ChEBI" id="CHEBI:58658"/>
        <dbReference type="ChEBI" id="CHEBI:140523"/>
        <dbReference type="EC" id="3.2.1.67"/>
    </reaction>
</comment>
<keyword evidence="5" id="KW-0677">Repeat</keyword>
<dbReference type="GO" id="GO:0004650">
    <property type="term" value="F:polygalacturonase activity"/>
    <property type="evidence" value="ECO:0007669"/>
    <property type="project" value="InterPro"/>
</dbReference>
<dbReference type="EC" id="3.2.1.67" evidence="12"/>
<dbReference type="PANTHER" id="PTHR31736">
    <property type="match status" value="1"/>
</dbReference>
<dbReference type="PANTHER" id="PTHR31736:SF11">
    <property type="entry name" value="EXOPOLYGALACTURONASE C-RELATED"/>
    <property type="match status" value="1"/>
</dbReference>
<comment type="subcellular location">
    <subcellularLocation>
        <location evidence="1">Secreted</location>
    </subcellularLocation>
</comment>
<evidence type="ECO:0000256" key="1">
    <source>
        <dbReference type="ARBA" id="ARBA00004613"/>
    </source>
</evidence>
<evidence type="ECO:0000256" key="13">
    <source>
        <dbReference type="ARBA" id="ARBA00041474"/>
    </source>
</evidence>
<dbReference type="RefSeq" id="XP_047758671.1">
    <property type="nucleotide sequence ID" value="XM_047902402.1"/>
</dbReference>
<keyword evidence="10" id="KW-0961">Cell wall biogenesis/degradation</keyword>
<evidence type="ECO:0000256" key="14">
    <source>
        <dbReference type="ARBA" id="ARBA00042262"/>
    </source>
</evidence>
<evidence type="ECO:0000256" key="9">
    <source>
        <dbReference type="ARBA" id="ARBA00023295"/>
    </source>
</evidence>
<name>A0A9Q8LBG9_PASFU</name>
<evidence type="ECO:0000256" key="4">
    <source>
        <dbReference type="ARBA" id="ARBA00022729"/>
    </source>
</evidence>
<evidence type="ECO:0000256" key="12">
    <source>
        <dbReference type="ARBA" id="ARBA00038933"/>
    </source>
</evidence>
<evidence type="ECO:0000256" key="10">
    <source>
        <dbReference type="ARBA" id="ARBA00023316"/>
    </source>
</evidence>
<keyword evidence="4" id="KW-0732">Signal</keyword>
<keyword evidence="7" id="KW-1015">Disulfide bond</keyword>
<evidence type="ECO:0000256" key="3">
    <source>
        <dbReference type="ARBA" id="ARBA00022525"/>
    </source>
</evidence>
<protein>
    <recommendedName>
        <fullName evidence="12">galacturonan 1,4-alpha-galacturonidase</fullName>
        <ecNumber evidence="12">3.2.1.67</ecNumber>
    </recommendedName>
    <alternativeName>
        <fullName evidence="13">Galacturan 1,4-alpha-galacturonidase C</fullName>
    </alternativeName>
    <alternativeName>
        <fullName evidence="14">Poly(1,4-alpha-D-galacturonide)galacturonohydrolase C</fullName>
    </alternativeName>
</protein>
<dbReference type="InterPro" id="IPR000743">
    <property type="entry name" value="Glyco_hydro_28"/>
</dbReference>
<dbReference type="GO" id="GO:0005975">
    <property type="term" value="P:carbohydrate metabolic process"/>
    <property type="evidence" value="ECO:0007669"/>
    <property type="project" value="InterPro"/>
</dbReference>
<comment type="similarity">
    <text evidence="2 16">Belongs to the glycosyl hydrolase 28 family.</text>
</comment>
<dbReference type="InterPro" id="IPR012334">
    <property type="entry name" value="Pectin_lyas_fold"/>
</dbReference>
<evidence type="ECO:0000256" key="5">
    <source>
        <dbReference type="ARBA" id="ARBA00022737"/>
    </source>
</evidence>
<keyword evidence="18" id="KW-1185">Reference proteome</keyword>